<proteinExistence type="predicted"/>
<evidence type="ECO:0000313" key="2">
    <source>
        <dbReference type="EMBL" id="CAG6745241.1"/>
    </source>
</evidence>
<keyword evidence="1" id="KW-0812">Transmembrane</keyword>
<reference evidence="2" key="1">
    <citation type="submission" date="2021-05" db="EMBL/GenBank/DDBJ databases">
        <authorList>
            <person name="Alioto T."/>
            <person name="Alioto T."/>
            <person name="Gomez Garrido J."/>
        </authorList>
    </citation>
    <scope>NUCLEOTIDE SEQUENCE</scope>
</reference>
<name>A0A8D9E997_9HEMI</name>
<dbReference type="EMBL" id="HBUF01488365">
    <property type="protein sequence ID" value="CAG6745241.1"/>
    <property type="molecule type" value="Transcribed_RNA"/>
</dbReference>
<protein>
    <submittedName>
        <fullName evidence="2">Uncharacterized protein</fullName>
    </submittedName>
</protein>
<organism evidence="2">
    <name type="scientific">Cacopsylla melanoneura</name>
    <dbReference type="NCBI Taxonomy" id="428564"/>
    <lineage>
        <taxon>Eukaryota</taxon>
        <taxon>Metazoa</taxon>
        <taxon>Ecdysozoa</taxon>
        <taxon>Arthropoda</taxon>
        <taxon>Hexapoda</taxon>
        <taxon>Insecta</taxon>
        <taxon>Pterygota</taxon>
        <taxon>Neoptera</taxon>
        <taxon>Paraneoptera</taxon>
        <taxon>Hemiptera</taxon>
        <taxon>Sternorrhyncha</taxon>
        <taxon>Psylloidea</taxon>
        <taxon>Psyllidae</taxon>
        <taxon>Psyllinae</taxon>
        <taxon>Cacopsylla</taxon>
    </lineage>
</organism>
<evidence type="ECO:0000256" key="1">
    <source>
        <dbReference type="SAM" id="Phobius"/>
    </source>
</evidence>
<feature type="transmembrane region" description="Helical" evidence="1">
    <location>
        <begin position="66"/>
        <end position="93"/>
    </location>
</feature>
<dbReference type="AlphaFoldDB" id="A0A8D9E997"/>
<accession>A0A8D9E997</accession>
<sequence length="105" mass="11834">MEFSIFSILSRLCQKTSSISDIFINVSLITSPYGCWANSVWLMYFLLAGDVSVFATYFFISGDNGVLSLLFCVASCRILDLVSFFNFFGISFLSKIILDMEFLLT</sequence>
<keyword evidence="1" id="KW-1133">Transmembrane helix</keyword>
<keyword evidence="1" id="KW-0472">Membrane</keyword>